<dbReference type="SUPFAM" id="SSF51735">
    <property type="entry name" value="NAD(P)-binding Rossmann-fold domains"/>
    <property type="match status" value="1"/>
</dbReference>
<evidence type="ECO:0000313" key="5">
    <source>
        <dbReference type="Proteomes" id="UP000058446"/>
    </source>
</evidence>
<dbReference type="InterPro" id="IPR001509">
    <property type="entry name" value="Epimerase_deHydtase"/>
</dbReference>
<reference evidence="4 5" key="1">
    <citation type="submission" date="2013-10" db="EMBL/GenBank/DDBJ databases">
        <title>Complete genome sequence of Corynebacterium lactis DSM 45799(T), isolated from raw cow milk.</title>
        <authorList>
            <person name="Ruckert C."/>
            <person name="Albersmeier A."/>
            <person name="Lipski A."/>
            <person name="Kalinowski J."/>
        </authorList>
    </citation>
    <scope>NUCLEOTIDE SEQUENCE [LARGE SCALE GENOMIC DNA]</scope>
    <source>
        <strain evidence="4 5">RW2-5</strain>
    </source>
</reference>
<dbReference type="Gene3D" id="3.30.530.20">
    <property type="match status" value="1"/>
</dbReference>
<dbReference type="InterPro" id="IPR023393">
    <property type="entry name" value="START-like_dom_sf"/>
</dbReference>
<name>A0A0K2H198_9CORY</name>
<dbReference type="InterPro" id="IPR013549">
    <property type="entry name" value="DUF1731"/>
</dbReference>
<gene>
    <name evidence="4" type="ORF">CLAC_08805</name>
</gene>
<sequence>MSAESEASSLADGTTVFSIPARLKWIARHNPTGFRPGERFVDEVASEPFRQLTGWRHTHVLEETPLADGNTATVLDDTVETKVPVPGLGSIFAYRATKIAGDLAAVDRLVQYVGHAPEPVRVAVSGATGTVGTQLRALLTTAGHEVISLVRSREQVGPGARYWDTEAPAADLLEGLDAVVHLAGAPIAGRFTDAHLEKVRHSRVEPTRALAELIAATDSVKVAVGASAVGFYGADRGQEVLTEQAAPGPESQRFDGTPATDNLAAIVRDWEDAWEPARAAGKRVVNVRTGLVLAGGGGLLPLLAGVVFTGLGGKLGSGEQWFPWIALDDLLDIYHRALVDPALDGPVNAVAPLTSGVNNAEFTKVLGKVLHRPTAIPVPAFGPVVFLGKRGAEELALANQRVDAAALQQAGHRFRFTSLADALRHELLKES</sequence>
<dbReference type="PANTHER" id="PTHR11092">
    <property type="entry name" value="SUGAR NUCLEOTIDE EPIMERASE RELATED"/>
    <property type="match status" value="1"/>
</dbReference>
<dbReference type="PANTHER" id="PTHR11092:SF0">
    <property type="entry name" value="EPIMERASE FAMILY PROTEIN SDR39U1"/>
    <property type="match status" value="1"/>
</dbReference>
<dbReference type="InterPro" id="IPR010099">
    <property type="entry name" value="SDR39U1"/>
</dbReference>
<evidence type="ECO:0000259" key="3">
    <source>
        <dbReference type="Pfam" id="PF08338"/>
    </source>
</evidence>
<feature type="domain" description="NAD-dependent epimerase/dehydratase" evidence="2">
    <location>
        <begin position="123"/>
        <end position="247"/>
    </location>
</feature>
<protein>
    <submittedName>
        <fullName evidence="4">Oxidoreductase</fullName>
    </submittedName>
</protein>
<dbReference type="InterPro" id="IPR036291">
    <property type="entry name" value="NAD(P)-bd_dom_sf"/>
</dbReference>
<evidence type="ECO:0000259" key="2">
    <source>
        <dbReference type="Pfam" id="PF01370"/>
    </source>
</evidence>
<comment type="similarity">
    <text evidence="1">Belongs to the NAD(P)-dependent epimerase/dehydratase family. SDR39U1 subfamily.</text>
</comment>
<feature type="domain" description="DUF1731" evidence="3">
    <location>
        <begin position="378"/>
        <end position="425"/>
    </location>
</feature>
<evidence type="ECO:0000313" key="4">
    <source>
        <dbReference type="EMBL" id="ALA67794.1"/>
    </source>
</evidence>
<keyword evidence="5" id="KW-1185">Reference proteome</keyword>
<dbReference type="Pfam" id="PF01370">
    <property type="entry name" value="Epimerase"/>
    <property type="match status" value="1"/>
</dbReference>
<dbReference type="NCBIfam" id="TIGR01777">
    <property type="entry name" value="yfcH"/>
    <property type="match status" value="1"/>
</dbReference>
<evidence type="ECO:0000256" key="1">
    <source>
        <dbReference type="ARBA" id="ARBA00009353"/>
    </source>
</evidence>
<dbReference type="EMBL" id="CP006841">
    <property type="protein sequence ID" value="ALA67794.1"/>
    <property type="molecule type" value="Genomic_DNA"/>
</dbReference>
<dbReference type="KEGG" id="clw:CLAC_08805"/>
<dbReference type="AlphaFoldDB" id="A0A0K2H198"/>
<organism evidence="4 5">
    <name type="scientific">Corynebacterium lactis RW2-5</name>
    <dbReference type="NCBI Taxonomy" id="1408189"/>
    <lineage>
        <taxon>Bacteria</taxon>
        <taxon>Bacillati</taxon>
        <taxon>Actinomycetota</taxon>
        <taxon>Actinomycetes</taxon>
        <taxon>Mycobacteriales</taxon>
        <taxon>Corynebacteriaceae</taxon>
        <taxon>Corynebacterium</taxon>
    </lineage>
</organism>
<dbReference type="Gene3D" id="3.40.50.720">
    <property type="entry name" value="NAD(P)-binding Rossmann-like Domain"/>
    <property type="match status" value="1"/>
</dbReference>
<proteinExistence type="inferred from homology"/>
<dbReference type="Pfam" id="PF08338">
    <property type="entry name" value="DUF1731"/>
    <property type="match status" value="1"/>
</dbReference>
<accession>A0A0K2H198</accession>
<dbReference type="RefSeq" id="WP_169750337.1">
    <property type="nucleotide sequence ID" value="NZ_CP006841.1"/>
</dbReference>
<dbReference type="STRING" id="1408189.CLAC_08805"/>
<dbReference type="Proteomes" id="UP000058446">
    <property type="component" value="Chromosome"/>
</dbReference>
<dbReference type="PATRIC" id="fig|1408189.4.peg.1762"/>